<dbReference type="OrthoDB" id="6099217at2"/>
<keyword evidence="2" id="KW-1185">Reference proteome</keyword>
<protein>
    <submittedName>
        <fullName evidence="1">Uncharacterized protein</fullName>
    </submittedName>
</protein>
<comment type="caution">
    <text evidence="1">The sequence shown here is derived from an EMBL/GenBank/DDBJ whole genome shotgun (WGS) entry which is preliminary data.</text>
</comment>
<reference evidence="1 2" key="1">
    <citation type="submission" date="2018-05" db="EMBL/GenBank/DDBJ databases">
        <title>Evolution of GPA BGCs.</title>
        <authorList>
            <person name="Waglechner N."/>
            <person name="Wright G.D."/>
        </authorList>
    </citation>
    <scope>NUCLEOTIDE SEQUENCE [LARGE SCALE GENOMIC DNA]</scope>
    <source>
        <strain evidence="1 2">DSM 5908</strain>
    </source>
</reference>
<dbReference type="AlphaFoldDB" id="A0A428VY50"/>
<dbReference type="EMBL" id="QHHU01000099">
    <property type="protein sequence ID" value="RSM35717.1"/>
    <property type="molecule type" value="Genomic_DNA"/>
</dbReference>
<proteinExistence type="predicted"/>
<organism evidence="1 2">
    <name type="scientific">Amycolatopsis balhimycina DSM 5908</name>
    <dbReference type="NCBI Taxonomy" id="1081091"/>
    <lineage>
        <taxon>Bacteria</taxon>
        <taxon>Bacillati</taxon>
        <taxon>Actinomycetota</taxon>
        <taxon>Actinomycetes</taxon>
        <taxon>Pseudonocardiales</taxon>
        <taxon>Pseudonocardiaceae</taxon>
        <taxon>Amycolatopsis</taxon>
    </lineage>
</organism>
<evidence type="ECO:0000313" key="1">
    <source>
        <dbReference type="EMBL" id="RSM35717.1"/>
    </source>
</evidence>
<dbReference type="RefSeq" id="WP_020639655.1">
    <property type="nucleotide sequence ID" value="NZ_QHHU01000099.1"/>
</dbReference>
<name>A0A428VY50_AMYBA</name>
<sequence>MTGASPTARTAAGIVAAVRDDPAARLALATRFYDSNRAIRPYRRAELAFMRWQIRRGVLNPPEAAPGGSPWWRAVNESLLRDALEAQYRLREEDLSTPSVEVGRWMTFLRNPAPRTWYRAHNSSIVAGYLAHRDLADRELPVERFFMDVTLLRILYTDCLLSDPGLALGRFAAAGPWLADPRNPATGAFLSLRTILPARYPLDDIEPADVLKAENYLGHLVDYGVILPRARSLYEHAAHDLDQPALLDLIHDGHPAYAWPPQDKNVWVSHRSRRTRQTLERLVH</sequence>
<dbReference type="Proteomes" id="UP000286716">
    <property type="component" value="Unassembled WGS sequence"/>
</dbReference>
<evidence type="ECO:0000313" key="2">
    <source>
        <dbReference type="Proteomes" id="UP000286716"/>
    </source>
</evidence>
<accession>A0A428VY50</accession>
<gene>
    <name evidence="1" type="ORF">DMA12_43145</name>
</gene>